<feature type="compositionally biased region" description="Low complexity" evidence="1">
    <location>
        <begin position="85"/>
        <end position="104"/>
    </location>
</feature>
<keyword evidence="3" id="KW-1185">Reference proteome</keyword>
<dbReference type="EMBL" id="JASCZI010120831">
    <property type="protein sequence ID" value="MED6154919.1"/>
    <property type="molecule type" value="Genomic_DNA"/>
</dbReference>
<gene>
    <name evidence="2" type="ORF">PIB30_001060</name>
</gene>
<dbReference type="Proteomes" id="UP001341840">
    <property type="component" value="Unassembled WGS sequence"/>
</dbReference>
<comment type="caution">
    <text evidence="2">The sequence shown here is derived from an EMBL/GenBank/DDBJ whole genome shotgun (WGS) entry which is preliminary data.</text>
</comment>
<sequence>MFWKPDQSSFEKKPNRSDFEKKKTLNPQFPTPPPSLFTLTQPSHSQATATQPCCHCLFCRRVAAALPPHRHLIRLCSRCPPPASPSKEPSSASVPTSAGGPSIGVPPVGAPVIPLRRTVLHSDSPWLVLELHCF</sequence>
<proteinExistence type="predicted"/>
<feature type="region of interest" description="Disordered" evidence="1">
    <location>
        <begin position="1"/>
        <end position="42"/>
    </location>
</feature>
<name>A0ABU6U2C3_9FABA</name>
<feature type="compositionally biased region" description="Basic and acidic residues" evidence="1">
    <location>
        <begin position="9"/>
        <end position="23"/>
    </location>
</feature>
<accession>A0ABU6U2C3</accession>
<evidence type="ECO:0000313" key="2">
    <source>
        <dbReference type="EMBL" id="MED6154919.1"/>
    </source>
</evidence>
<reference evidence="2 3" key="1">
    <citation type="journal article" date="2023" name="Plants (Basel)">
        <title>Bridging the Gap: Combining Genomics and Transcriptomics Approaches to Understand Stylosanthes scabra, an Orphan Legume from the Brazilian Caatinga.</title>
        <authorList>
            <person name="Ferreira-Neto J.R.C."/>
            <person name="da Silva M.D."/>
            <person name="Binneck E."/>
            <person name="de Melo N.F."/>
            <person name="da Silva R.H."/>
            <person name="de Melo A.L.T.M."/>
            <person name="Pandolfi V."/>
            <person name="Bustamante F.O."/>
            <person name="Brasileiro-Vidal A.C."/>
            <person name="Benko-Iseppon A.M."/>
        </authorList>
    </citation>
    <scope>NUCLEOTIDE SEQUENCE [LARGE SCALE GENOMIC DNA]</scope>
    <source>
        <tissue evidence="2">Leaves</tissue>
    </source>
</reference>
<feature type="region of interest" description="Disordered" evidence="1">
    <location>
        <begin position="81"/>
        <end position="104"/>
    </location>
</feature>
<evidence type="ECO:0000256" key="1">
    <source>
        <dbReference type="SAM" id="MobiDB-lite"/>
    </source>
</evidence>
<protein>
    <submittedName>
        <fullName evidence="2">Uncharacterized protein</fullName>
    </submittedName>
</protein>
<organism evidence="2 3">
    <name type="scientific">Stylosanthes scabra</name>
    <dbReference type="NCBI Taxonomy" id="79078"/>
    <lineage>
        <taxon>Eukaryota</taxon>
        <taxon>Viridiplantae</taxon>
        <taxon>Streptophyta</taxon>
        <taxon>Embryophyta</taxon>
        <taxon>Tracheophyta</taxon>
        <taxon>Spermatophyta</taxon>
        <taxon>Magnoliopsida</taxon>
        <taxon>eudicotyledons</taxon>
        <taxon>Gunneridae</taxon>
        <taxon>Pentapetalae</taxon>
        <taxon>rosids</taxon>
        <taxon>fabids</taxon>
        <taxon>Fabales</taxon>
        <taxon>Fabaceae</taxon>
        <taxon>Papilionoideae</taxon>
        <taxon>50 kb inversion clade</taxon>
        <taxon>dalbergioids sensu lato</taxon>
        <taxon>Dalbergieae</taxon>
        <taxon>Pterocarpus clade</taxon>
        <taxon>Stylosanthes</taxon>
    </lineage>
</organism>
<evidence type="ECO:0000313" key="3">
    <source>
        <dbReference type="Proteomes" id="UP001341840"/>
    </source>
</evidence>